<dbReference type="PROSITE" id="PS51186">
    <property type="entry name" value="GNAT"/>
    <property type="match status" value="1"/>
</dbReference>
<dbReference type="InterPro" id="IPR000182">
    <property type="entry name" value="GNAT_dom"/>
</dbReference>
<proteinExistence type="predicted"/>
<reference evidence="4" key="1">
    <citation type="submission" date="2019-06" db="EMBL/GenBank/DDBJ databases">
        <authorList>
            <person name="Murdoch R.W."/>
            <person name="Fathepure B."/>
        </authorList>
    </citation>
    <scope>NUCLEOTIDE SEQUENCE</scope>
</reference>
<dbReference type="AlphaFoldDB" id="A0A5B8RKA2"/>
<sequence length="149" mass="17148">MTEPTIRDATIDDLDTVAALFDDYRVFYRRESDPEGARTYMKERLSNGDSRVFVADDNGTLLAFAQLYPTFSSVDLGTMWLFNDLYVDPAARRRGVARAMMQRVERLGRETGAAKLFLRTERINTAGQACYEDAGWTLDERFLTYQKYL</sequence>
<evidence type="ECO:0000256" key="1">
    <source>
        <dbReference type="ARBA" id="ARBA00022679"/>
    </source>
</evidence>
<feature type="domain" description="N-acetyltransferase" evidence="3">
    <location>
        <begin position="4"/>
        <end position="149"/>
    </location>
</feature>
<evidence type="ECO:0000259" key="3">
    <source>
        <dbReference type="PROSITE" id="PS51186"/>
    </source>
</evidence>
<organism evidence="4">
    <name type="scientific">uncultured organism</name>
    <dbReference type="NCBI Taxonomy" id="155900"/>
    <lineage>
        <taxon>unclassified sequences</taxon>
        <taxon>environmental samples</taxon>
    </lineage>
</organism>
<keyword evidence="2" id="KW-0012">Acyltransferase</keyword>
<protein>
    <recommendedName>
        <fullName evidence="3">N-acetyltransferase domain-containing protein</fullName>
    </recommendedName>
</protein>
<evidence type="ECO:0000256" key="2">
    <source>
        <dbReference type="ARBA" id="ARBA00023315"/>
    </source>
</evidence>
<accession>A0A5B8RKA2</accession>
<dbReference type="SUPFAM" id="SSF55729">
    <property type="entry name" value="Acyl-CoA N-acyltransferases (Nat)"/>
    <property type="match status" value="1"/>
</dbReference>
<dbReference type="PANTHER" id="PTHR43877:SF2">
    <property type="entry name" value="AMINOALKYLPHOSPHONATE N-ACETYLTRANSFERASE-RELATED"/>
    <property type="match status" value="1"/>
</dbReference>
<dbReference type="PANTHER" id="PTHR43877">
    <property type="entry name" value="AMINOALKYLPHOSPHONATE N-ACETYLTRANSFERASE-RELATED-RELATED"/>
    <property type="match status" value="1"/>
</dbReference>
<gene>
    <name evidence="4" type="ORF">KBTEX_03666</name>
</gene>
<dbReference type="Pfam" id="PF00583">
    <property type="entry name" value="Acetyltransf_1"/>
    <property type="match status" value="1"/>
</dbReference>
<evidence type="ECO:0000313" key="4">
    <source>
        <dbReference type="EMBL" id="QEA07317.1"/>
    </source>
</evidence>
<dbReference type="EMBL" id="MN079229">
    <property type="protein sequence ID" value="QEA07317.1"/>
    <property type="molecule type" value="Genomic_DNA"/>
</dbReference>
<dbReference type="GO" id="GO:0016747">
    <property type="term" value="F:acyltransferase activity, transferring groups other than amino-acyl groups"/>
    <property type="evidence" value="ECO:0007669"/>
    <property type="project" value="InterPro"/>
</dbReference>
<dbReference type="Gene3D" id="3.40.630.30">
    <property type="match status" value="1"/>
</dbReference>
<dbReference type="InterPro" id="IPR016181">
    <property type="entry name" value="Acyl_CoA_acyltransferase"/>
</dbReference>
<name>A0A5B8RKA2_9ZZZZ</name>
<keyword evidence="1" id="KW-0808">Transferase</keyword>
<dbReference type="InterPro" id="IPR050832">
    <property type="entry name" value="Bact_Acetyltransf"/>
</dbReference>